<keyword evidence="4" id="KW-1185">Reference proteome</keyword>
<reference evidence="3 4" key="1">
    <citation type="submission" date="2023-04" db="EMBL/GenBank/DDBJ databases">
        <title>Australian commercial rhizobial inoculants.</title>
        <authorList>
            <person name="Kohlmeier M.G."/>
            <person name="O'Hara G.W."/>
            <person name="Colombi E."/>
            <person name="Ramsay J.P."/>
            <person name="Terpolilli J."/>
        </authorList>
    </citation>
    <scope>NUCLEOTIDE SEQUENCE [LARGE SCALE GENOMIC DNA]</scope>
    <source>
        <strain evidence="3 4">CB627</strain>
    </source>
</reference>
<organism evidence="3 4">
    <name type="scientific">Bradyrhizobium brasilense</name>
    <dbReference type="NCBI Taxonomy" id="1419277"/>
    <lineage>
        <taxon>Bacteria</taxon>
        <taxon>Pseudomonadati</taxon>
        <taxon>Pseudomonadota</taxon>
        <taxon>Alphaproteobacteria</taxon>
        <taxon>Hyphomicrobiales</taxon>
        <taxon>Nitrobacteraceae</taxon>
        <taxon>Bradyrhizobium</taxon>
    </lineage>
</organism>
<dbReference type="PANTHER" id="PTHR36539">
    <property type="entry name" value="ETHANOLAMINE UTILIZATION PROTEIN EUTN"/>
    <property type="match status" value="1"/>
</dbReference>
<dbReference type="Proteomes" id="UP001221546">
    <property type="component" value="Chromosome"/>
</dbReference>
<dbReference type="EMBL" id="CP121646">
    <property type="protein sequence ID" value="WFU61245.1"/>
    <property type="molecule type" value="Genomic_DNA"/>
</dbReference>
<dbReference type="Pfam" id="PF03319">
    <property type="entry name" value="EutN_CcmL"/>
    <property type="match status" value="1"/>
</dbReference>
<dbReference type="InterPro" id="IPR004992">
    <property type="entry name" value="EutN_CcmL"/>
</dbReference>
<dbReference type="CDD" id="cd01614">
    <property type="entry name" value="EutN_CcmL"/>
    <property type="match status" value="1"/>
</dbReference>
<dbReference type="SUPFAM" id="SSF159133">
    <property type="entry name" value="EutN/CcmL-like"/>
    <property type="match status" value="1"/>
</dbReference>
<dbReference type="Gene3D" id="2.40.50.220">
    <property type="entry name" value="EutN/Ccml"/>
    <property type="match status" value="1"/>
</dbReference>
<accession>A0ABY8J9V2</accession>
<dbReference type="PROSITE" id="PS51932">
    <property type="entry name" value="BMV"/>
    <property type="match status" value="1"/>
</dbReference>
<dbReference type="PANTHER" id="PTHR36539:SF1">
    <property type="entry name" value="BACTERIAL MICROCOMPARTMENT SHELL VERTEX PROTEIN EUTN"/>
    <property type="match status" value="1"/>
</dbReference>
<evidence type="ECO:0000256" key="1">
    <source>
        <dbReference type="ARBA" id="ARBA00024322"/>
    </source>
</evidence>
<dbReference type="RefSeq" id="WP_310884840.1">
    <property type="nucleotide sequence ID" value="NZ_CP121646.1"/>
</dbReference>
<evidence type="ECO:0000313" key="4">
    <source>
        <dbReference type="Proteomes" id="UP001221546"/>
    </source>
</evidence>
<keyword evidence="2" id="KW-1283">Bacterial microcompartment</keyword>
<proteinExistence type="predicted"/>
<gene>
    <name evidence="3" type="ORF">QA636_27475</name>
</gene>
<dbReference type="InterPro" id="IPR036677">
    <property type="entry name" value="EutN_CcmL_sf"/>
</dbReference>
<name>A0ABY8J9V2_9BRAD</name>
<protein>
    <submittedName>
        <fullName evidence="3">EutN/CcmL family microcompartment protein</fullName>
    </submittedName>
</protein>
<evidence type="ECO:0000313" key="3">
    <source>
        <dbReference type="EMBL" id="WFU61245.1"/>
    </source>
</evidence>
<comment type="subcellular location">
    <subcellularLocation>
        <location evidence="1">Bacterial microcompartment</location>
    </subcellularLocation>
</comment>
<evidence type="ECO:0000256" key="2">
    <source>
        <dbReference type="ARBA" id="ARBA00024446"/>
    </source>
</evidence>
<sequence>MEIGRVVGTVVSTIKSSGLNSYKLLVVAPVEVATDAATPEGATTYVAIDLVGTGEDEIVLVTRGSAARIPDASNVPTDAAIIAVVDTVQIGSKNVYSKA</sequence>